<dbReference type="Proteomes" id="UP000007797">
    <property type="component" value="Unassembled WGS sequence"/>
</dbReference>
<dbReference type="KEGG" id="dfa:DFA_09282"/>
<evidence type="ECO:0000313" key="2">
    <source>
        <dbReference type="EMBL" id="EGG16252.1"/>
    </source>
</evidence>
<dbReference type="Gene3D" id="2.160.20.20">
    <property type="match status" value="1"/>
</dbReference>
<gene>
    <name evidence="2" type="ORF">DFA_09282</name>
</gene>
<feature type="signal peptide" evidence="1">
    <location>
        <begin position="1"/>
        <end position="25"/>
    </location>
</feature>
<protein>
    <submittedName>
        <fullName evidence="2">Uncharacterized protein</fullName>
    </submittedName>
</protein>
<dbReference type="EMBL" id="GL883024">
    <property type="protein sequence ID" value="EGG16252.1"/>
    <property type="molecule type" value="Genomic_DNA"/>
</dbReference>
<reference evidence="3" key="1">
    <citation type="journal article" date="2011" name="Genome Res.">
        <title>Phylogeny-wide analysis of social amoeba genomes highlights ancient origins for complex intercellular communication.</title>
        <authorList>
            <person name="Heidel A.J."/>
            <person name="Lawal H.M."/>
            <person name="Felder M."/>
            <person name="Schilde C."/>
            <person name="Helps N.R."/>
            <person name="Tunggal B."/>
            <person name="Rivero F."/>
            <person name="John U."/>
            <person name="Schleicher M."/>
            <person name="Eichinger L."/>
            <person name="Platzer M."/>
            <person name="Noegel A.A."/>
            <person name="Schaap P."/>
            <person name="Gloeckner G."/>
        </authorList>
    </citation>
    <scope>NUCLEOTIDE SEQUENCE [LARGE SCALE GENOMIC DNA]</scope>
    <source>
        <strain evidence="3">SH3</strain>
    </source>
</reference>
<name>F4Q770_CACFS</name>
<dbReference type="RefSeq" id="XP_004354636.1">
    <property type="nucleotide sequence ID" value="XM_004354584.1"/>
</dbReference>
<evidence type="ECO:0000313" key="3">
    <source>
        <dbReference type="Proteomes" id="UP000007797"/>
    </source>
</evidence>
<keyword evidence="3" id="KW-1185">Reference proteome</keyword>
<dbReference type="GeneID" id="14868287"/>
<organism evidence="2 3">
    <name type="scientific">Cavenderia fasciculata</name>
    <name type="common">Slime mold</name>
    <name type="synonym">Dictyostelium fasciculatum</name>
    <dbReference type="NCBI Taxonomy" id="261658"/>
    <lineage>
        <taxon>Eukaryota</taxon>
        <taxon>Amoebozoa</taxon>
        <taxon>Evosea</taxon>
        <taxon>Eumycetozoa</taxon>
        <taxon>Dictyostelia</taxon>
        <taxon>Acytosteliales</taxon>
        <taxon>Cavenderiaceae</taxon>
        <taxon>Cavenderia</taxon>
    </lineage>
</organism>
<evidence type="ECO:0000256" key="1">
    <source>
        <dbReference type="SAM" id="SignalP"/>
    </source>
</evidence>
<proteinExistence type="predicted"/>
<accession>F4Q770</accession>
<dbReference type="AlphaFoldDB" id="F4Q770"/>
<keyword evidence="1" id="KW-0732">Signal</keyword>
<dbReference type="InterPro" id="IPR012332">
    <property type="entry name" value="Autotransporter_pectin_lyase_C"/>
</dbReference>
<sequence>MLYNKEISITFLVMMMMVVIGNCYSHQQQQQQQQQIIVQFNTTFDCRENCDFNDPNMWIGGVVPNAPGYVAVIDYSDSDLGSVQTIISSVPNLQLDSIILNTTVHTLMQLNLINNVELLDEIVVGVGCVVYILNNSTVNVKNNLTIQDQGTVYVTVDSTVTVGSAWFQNGSSYTQQVRGFFSSSNSALLDGSILMLGDASLAVFGDDNVIGGSIQTGSDGIVVFENVLVAETSVINLQGNLVVSGVLEISRSASVAVNYNVSVIAPRGSIVLDEYATFKQSPDPSTVPPPTNGGPVIVQIDNLIGQSSSQVSIGRADELLLGVVDLDGGQLQITSLVQYTDIMGPANISQLVLAATKSVHADDLHFTIFTGQVNISQIYSYFHVGKPSTVSIVFDEDSSLTDTPITLYNTILTVSKQSVLNITTPGYFSLSNDSQIVVGDGSSLNLYRSEFTAPNITTGTGSSVSIVSTTMTGNILIGHSSSLFINQSSITGDISVDDAKLMFVQSTVVSGGLYVYSQSAMSISVDSLATSPDMVPISTGSFELNDGTLSLNTLQPTNSLQVGQTYYIVSSSDSLVVQPSLCSIQFPLPSNQNYTFDIIPNNGNGISYLVFQLHNE</sequence>
<feature type="chain" id="PRO_5003313774" evidence="1">
    <location>
        <begin position="26"/>
        <end position="616"/>
    </location>
</feature>